<dbReference type="InterPro" id="IPR053138">
    <property type="entry name" value="N-alpha-Ac-DABA_deacetylase"/>
</dbReference>
<feature type="region of interest" description="Disordered" evidence="5">
    <location>
        <begin position="213"/>
        <end position="235"/>
    </location>
</feature>
<organism evidence="7 8">
    <name type="scientific">Polyrhizophydium stewartii</name>
    <dbReference type="NCBI Taxonomy" id="2732419"/>
    <lineage>
        <taxon>Eukaryota</taxon>
        <taxon>Fungi</taxon>
        <taxon>Fungi incertae sedis</taxon>
        <taxon>Chytridiomycota</taxon>
        <taxon>Chytridiomycota incertae sedis</taxon>
        <taxon>Chytridiomycetes</taxon>
        <taxon>Rhizophydiales</taxon>
        <taxon>Rhizophydiales incertae sedis</taxon>
        <taxon>Polyrhizophydium</taxon>
    </lineage>
</organism>
<dbReference type="Proteomes" id="UP001527925">
    <property type="component" value="Unassembled WGS sequence"/>
</dbReference>
<sequence length="813" mass="89015">MSSTSSALPPLPPQGVPSLSLSSNSLCSEQSTPEQPPKIQIIRSEDYVHTPWKNGLGETAEIAIHPPTRNFRKDQFVWRLSLSEVRDSCSFSLFPGYDITLFVLPESGANVPLRGNLSALAYLHHNDHATPVAIKPLVPYTYRGEWPTACRMNVSPLKHLTFISNRRVAKVSMSLEAISRNPINGDEESQDHFSDHDDLDLPALDAPAAKALSEPLTPTGPQPSSSSEQDLFSEEEKVAARTSKMLLGNFTIVYVVTGSIQVTVEGDNQMRVLNQGQVLICERDEEAAPTDLTMTPNLKPQQAPSKAPKDFVMKGGLGIAGHVDSSSHDGVLAENEHSTVLIISVHLVGPERQNSIISESPTLTPFITPLAPNLAHPAQPVAAVAAVPPQHGPLPSPIQTQPAVALPPHPHRPTRGRSGSIIVYDDQPAWIVPKELERQQTLTDVGMISPNLATKFWDSAHQYRPPVFSARHQNESVVPPPVVCDSLVIEEFPAGMISTAWINMVKQGLSEWLRVPVIVARGVEPGPVVGITAVVHGNELNGVPCIHRVISDIDVHKLKGTVVAVPCVNVPGYLRFTREFSDGRDLNRLFPGQEHGTASQVYNHNLMVKIINHFNYLIDLHTASFGRVNSYYVRSDMNDSVSAVLAKLQQPQIILHNSGQDGTLRSAASSRGIKAITVEIGNPQLFQNQYVQWSYMGVMRILNYLNMFSSEPVDANLPQPNTILCSKGFWIYTRTGGVLEVYPQVNSIIRKGDLIARIKNIFGNIVDEIYSPSHGVTIGRSSNPVAMAGDRVLHLGIIKKENEVLAKEAKENY</sequence>
<evidence type="ECO:0000256" key="3">
    <source>
        <dbReference type="ARBA" id="ARBA00022801"/>
    </source>
</evidence>
<dbReference type="SUPFAM" id="SSF51182">
    <property type="entry name" value="RmlC-like cupins"/>
    <property type="match status" value="1"/>
</dbReference>
<comment type="cofactor">
    <cofactor evidence="1">
        <name>Zn(2+)</name>
        <dbReference type="ChEBI" id="CHEBI:29105"/>
    </cofactor>
</comment>
<keyword evidence="3" id="KW-0378">Hydrolase</keyword>
<accession>A0ABR4N9F2</accession>
<dbReference type="InterPro" id="IPR010282">
    <property type="entry name" value="Uncharacterised_HutD/Ves"/>
</dbReference>
<evidence type="ECO:0000313" key="7">
    <source>
        <dbReference type="EMBL" id="KAL2916081.1"/>
    </source>
</evidence>
<proteinExistence type="predicted"/>
<dbReference type="Gene3D" id="2.60.120.10">
    <property type="entry name" value="Jelly Rolls"/>
    <property type="match status" value="1"/>
</dbReference>
<dbReference type="InterPro" id="IPR014710">
    <property type="entry name" value="RmlC-like_jellyroll"/>
</dbReference>
<dbReference type="Pfam" id="PF05962">
    <property type="entry name" value="HutD"/>
    <property type="match status" value="1"/>
</dbReference>
<evidence type="ECO:0000256" key="5">
    <source>
        <dbReference type="SAM" id="MobiDB-lite"/>
    </source>
</evidence>
<evidence type="ECO:0000256" key="4">
    <source>
        <dbReference type="ARBA" id="ARBA00022833"/>
    </source>
</evidence>
<reference evidence="7 8" key="1">
    <citation type="submission" date="2023-09" db="EMBL/GenBank/DDBJ databases">
        <title>Pangenome analysis of Batrachochytrium dendrobatidis and related Chytrids.</title>
        <authorList>
            <person name="Yacoub M.N."/>
            <person name="Stajich J.E."/>
            <person name="James T.Y."/>
        </authorList>
    </citation>
    <scope>NUCLEOTIDE SEQUENCE [LARGE SCALE GENOMIC DNA]</scope>
    <source>
        <strain evidence="7 8">JEL0888</strain>
    </source>
</reference>
<name>A0ABR4N9F2_9FUNG</name>
<evidence type="ECO:0000313" key="8">
    <source>
        <dbReference type="Proteomes" id="UP001527925"/>
    </source>
</evidence>
<dbReference type="InterPro" id="IPR011051">
    <property type="entry name" value="RmlC_Cupin_sf"/>
</dbReference>
<dbReference type="Pfam" id="PF24827">
    <property type="entry name" value="AstE_AspA_cat"/>
    <property type="match status" value="1"/>
</dbReference>
<evidence type="ECO:0000256" key="2">
    <source>
        <dbReference type="ARBA" id="ARBA00022723"/>
    </source>
</evidence>
<comment type="caution">
    <text evidence="7">The sequence shown here is derived from an EMBL/GenBank/DDBJ whole genome shotgun (WGS) entry which is preliminary data.</text>
</comment>
<dbReference type="EMBL" id="JADGIZ020000019">
    <property type="protein sequence ID" value="KAL2916081.1"/>
    <property type="molecule type" value="Genomic_DNA"/>
</dbReference>
<evidence type="ECO:0000259" key="6">
    <source>
        <dbReference type="Pfam" id="PF24827"/>
    </source>
</evidence>
<feature type="domain" description="Succinylglutamate desuccinylase/Aspartoacylase catalytic" evidence="6">
    <location>
        <begin position="525"/>
        <end position="703"/>
    </location>
</feature>
<dbReference type="SUPFAM" id="SSF53187">
    <property type="entry name" value="Zn-dependent exopeptidases"/>
    <property type="match status" value="1"/>
</dbReference>
<dbReference type="CDD" id="cd06251">
    <property type="entry name" value="M14_ASTE_ASPA-like"/>
    <property type="match status" value="1"/>
</dbReference>
<feature type="region of interest" description="Disordered" evidence="5">
    <location>
        <begin position="1"/>
        <end position="37"/>
    </location>
</feature>
<evidence type="ECO:0000256" key="1">
    <source>
        <dbReference type="ARBA" id="ARBA00001947"/>
    </source>
</evidence>
<keyword evidence="8" id="KW-1185">Reference proteome</keyword>
<dbReference type="Gene3D" id="3.40.630.10">
    <property type="entry name" value="Zn peptidases"/>
    <property type="match status" value="1"/>
</dbReference>
<dbReference type="InterPro" id="IPR055438">
    <property type="entry name" value="AstE_AspA_cat"/>
</dbReference>
<feature type="region of interest" description="Disordered" evidence="5">
    <location>
        <begin position="181"/>
        <end position="200"/>
    </location>
</feature>
<dbReference type="PANTHER" id="PTHR37326">
    <property type="entry name" value="BLL3975 PROTEIN"/>
    <property type="match status" value="1"/>
</dbReference>
<protein>
    <recommendedName>
        <fullName evidence="6">Succinylglutamate desuccinylase/Aspartoacylase catalytic domain-containing protein</fullName>
    </recommendedName>
</protein>
<dbReference type="PANTHER" id="PTHR37326:SF1">
    <property type="entry name" value="BLL3975 PROTEIN"/>
    <property type="match status" value="1"/>
</dbReference>
<keyword evidence="4" id="KW-0862">Zinc</keyword>
<keyword evidence="2" id="KW-0479">Metal-binding</keyword>
<gene>
    <name evidence="7" type="ORF">HK105_204505</name>
</gene>
<feature type="compositionally biased region" description="Low complexity" evidence="5">
    <location>
        <begin position="18"/>
        <end position="31"/>
    </location>
</feature>